<comment type="caution">
    <text evidence="10">The sequence shown here is derived from an EMBL/GenBank/DDBJ whole genome shotgun (WGS) entry which is preliminary data.</text>
</comment>
<organism evidence="10 11">
    <name type="scientific">Rheinheimera riviphila</name>
    <dbReference type="NCBI Taxonomy" id="1834037"/>
    <lineage>
        <taxon>Bacteria</taxon>
        <taxon>Pseudomonadati</taxon>
        <taxon>Pseudomonadota</taxon>
        <taxon>Gammaproteobacteria</taxon>
        <taxon>Chromatiales</taxon>
        <taxon>Chromatiaceae</taxon>
        <taxon>Rheinheimera</taxon>
    </lineage>
</organism>
<evidence type="ECO:0000256" key="1">
    <source>
        <dbReference type="ARBA" id="ARBA00000085"/>
    </source>
</evidence>
<dbReference type="SUPFAM" id="SSF55785">
    <property type="entry name" value="PYP-like sensor domain (PAS domain)"/>
    <property type="match status" value="1"/>
</dbReference>
<feature type="domain" description="Histidine kinase" evidence="8">
    <location>
        <begin position="165"/>
        <end position="375"/>
    </location>
</feature>
<dbReference type="CDD" id="cd00075">
    <property type="entry name" value="HATPase"/>
    <property type="match status" value="1"/>
</dbReference>
<keyword evidence="3" id="KW-0597">Phosphoprotein</keyword>
<dbReference type="PROSITE" id="PS50112">
    <property type="entry name" value="PAS"/>
    <property type="match status" value="1"/>
</dbReference>
<dbReference type="SMART" id="SM00387">
    <property type="entry name" value="HATPase_c"/>
    <property type="match status" value="1"/>
</dbReference>
<evidence type="ECO:0000256" key="6">
    <source>
        <dbReference type="ARBA" id="ARBA00023012"/>
    </source>
</evidence>
<dbReference type="EC" id="2.7.13.3" evidence="2"/>
<dbReference type="InterPro" id="IPR036097">
    <property type="entry name" value="HisK_dim/P_sf"/>
</dbReference>
<dbReference type="GO" id="GO:0005886">
    <property type="term" value="C:plasma membrane"/>
    <property type="evidence" value="ECO:0007669"/>
    <property type="project" value="TreeGrafter"/>
</dbReference>
<dbReference type="GO" id="GO:0000155">
    <property type="term" value="F:phosphorelay sensor kinase activity"/>
    <property type="evidence" value="ECO:0007669"/>
    <property type="project" value="InterPro"/>
</dbReference>
<evidence type="ECO:0000256" key="4">
    <source>
        <dbReference type="ARBA" id="ARBA00022679"/>
    </source>
</evidence>
<dbReference type="InterPro" id="IPR035965">
    <property type="entry name" value="PAS-like_dom_sf"/>
</dbReference>
<dbReference type="Pfam" id="PF13188">
    <property type="entry name" value="PAS_8"/>
    <property type="match status" value="1"/>
</dbReference>
<evidence type="ECO:0000313" key="11">
    <source>
        <dbReference type="Proteomes" id="UP000283077"/>
    </source>
</evidence>
<dbReference type="SUPFAM" id="SSF47384">
    <property type="entry name" value="Homodimeric domain of signal transducing histidine kinase"/>
    <property type="match status" value="1"/>
</dbReference>
<keyword evidence="7" id="KW-0472">Membrane</keyword>
<keyword evidence="11" id="KW-1185">Reference proteome</keyword>
<accession>A0A437R3N6</accession>
<dbReference type="Pfam" id="PF02518">
    <property type="entry name" value="HATPase_c"/>
    <property type="match status" value="1"/>
</dbReference>
<evidence type="ECO:0000259" key="9">
    <source>
        <dbReference type="PROSITE" id="PS50112"/>
    </source>
</evidence>
<dbReference type="InterPro" id="IPR003594">
    <property type="entry name" value="HATPase_dom"/>
</dbReference>
<dbReference type="CDD" id="cd00130">
    <property type="entry name" value="PAS"/>
    <property type="match status" value="1"/>
</dbReference>
<dbReference type="InterPro" id="IPR036890">
    <property type="entry name" value="HATPase_C_sf"/>
</dbReference>
<dbReference type="GO" id="GO:0004721">
    <property type="term" value="F:phosphoprotein phosphatase activity"/>
    <property type="evidence" value="ECO:0007669"/>
    <property type="project" value="TreeGrafter"/>
</dbReference>
<evidence type="ECO:0000259" key="8">
    <source>
        <dbReference type="PROSITE" id="PS50109"/>
    </source>
</evidence>
<feature type="domain" description="PAS" evidence="9">
    <location>
        <begin position="50"/>
        <end position="86"/>
    </location>
</feature>
<dbReference type="Gene3D" id="3.30.565.10">
    <property type="entry name" value="Histidine kinase-like ATPase, C-terminal domain"/>
    <property type="match status" value="1"/>
</dbReference>
<sequence>MLGSQAATLPEPAVVSAAVIAWPKAPKLAAEQFADPVSPQFNTEQAEQAELSRLQHLLQVLPTGVVVLDARGFVQQANPVAISMLGEPLTGQRWLDVITRSFRPRSDDGMEVSLYDGRRVQLAITSLQPEPGQLIVLTDLTETRQLQSRVAHLQRLSALGKMMASLAHQIRTPLSSAMLYAQNLTNQKLDQTSRQQFQHKLLNRLQDLEQQVNDLLLFARSGREQQVERLSMQQLLSEVHQSVEAMVQQQDGELVVELPEPDLPVLGNHTALCGAVGNLIQNALQHAGPGARIEVSAIASLDGQLVTLAVEDHGPGVPVHLQQQIFDPFFTTRSNGTGLGLAVVQAVAHSHNGRVRCITGKSGGARFEMILPVYQSTALAINSTEEQHNAAH</sequence>
<evidence type="ECO:0000256" key="2">
    <source>
        <dbReference type="ARBA" id="ARBA00012438"/>
    </source>
</evidence>
<dbReference type="EMBL" id="SACS01000002">
    <property type="protein sequence ID" value="RVU41371.1"/>
    <property type="molecule type" value="Genomic_DNA"/>
</dbReference>
<dbReference type="PANTHER" id="PTHR45453:SF1">
    <property type="entry name" value="PHOSPHATE REGULON SENSOR PROTEIN PHOR"/>
    <property type="match status" value="1"/>
</dbReference>
<name>A0A437R3N6_9GAMM</name>
<dbReference type="PRINTS" id="PR00344">
    <property type="entry name" value="BCTRLSENSOR"/>
</dbReference>
<dbReference type="InterPro" id="IPR000014">
    <property type="entry name" value="PAS"/>
</dbReference>
<keyword evidence="5" id="KW-0418">Kinase</keyword>
<evidence type="ECO:0000256" key="5">
    <source>
        <dbReference type="ARBA" id="ARBA00022777"/>
    </source>
</evidence>
<gene>
    <name evidence="10" type="ORF">EOE67_03795</name>
</gene>
<reference evidence="10 11" key="1">
    <citation type="submission" date="2019-01" db="EMBL/GenBank/DDBJ databases">
        <authorList>
            <person name="Chen W.-M."/>
        </authorList>
    </citation>
    <scope>NUCLEOTIDE SEQUENCE [LARGE SCALE GENOMIC DNA]</scope>
    <source>
        <strain evidence="10 11">KYPC3</strain>
    </source>
</reference>
<dbReference type="OrthoDB" id="9815750at2"/>
<dbReference type="InterPro" id="IPR050351">
    <property type="entry name" value="BphY/WalK/GraS-like"/>
</dbReference>
<dbReference type="SMART" id="SM00091">
    <property type="entry name" value="PAS"/>
    <property type="match status" value="1"/>
</dbReference>
<dbReference type="Gene3D" id="1.10.287.130">
    <property type="match status" value="1"/>
</dbReference>
<keyword evidence="6" id="KW-0902">Two-component regulatory system</keyword>
<evidence type="ECO:0000256" key="3">
    <source>
        <dbReference type="ARBA" id="ARBA00022553"/>
    </source>
</evidence>
<proteinExistence type="predicted"/>
<dbReference type="SMART" id="SM00388">
    <property type="entry name" value="HisKA"/>
    <property type="match status" value="1"/>
</dbReference>
<dbReference type="InterPro" id="IPR005467">
    <property type="entry name" value="His_kinase_dom"/>
</dbReference>
<dbReference type="Gene3D" id="3.30.450.20">
    <property type="entry name" value="PAS domain"/>
    <property type="match status" value="1"/>
</dbReference>
<evidence type="ECO:0000313" key="10">
    <source>
        <dbReference type="EMBL" id="RVU41371.1"/>
    </source>
</evidence>
<dbReference type="Proteomes" id="UP000283077">
    <property type="component" value="Unassembled WGS sequence"/>
</dbReference>
<dbReference type="PROSITE" id="PS50109">
    <property type="entry name" value="HIS_KIN"/>
    <property type="match status" value="1"/>
</dbReference>
<protein>
    <recommendedName>
        <fullName evidence="2">histidine kinase</fullName>
        <ecNumber evidence="2">2.7.13.3</ecNumber>
    </recommendedName>
</protein>
<comment type="catalytic activity">
    <reaction evidence="1">
        <text>ATP + protein L-histidine = ADP + protein N-phospho-L-histidine.</text>
        <dbReference type="EC" id="2.7.13.3"/>
    </reaction>
</comment>
<dbReference type="PANTHER" id="PTHR45453">
    <property type="entry name" value="PHOSPHATE REGULON SENSOR PROTEIN PHOR"/>
    <property type="match status" value="1"/>
</dbReference>
<dbReference type="SUPFAM" id="SSF55874">
    <property type="entry name" value="ATPase domain of HSP90 chaperone/DNA topoisomerase II/histidine kinase"/>
    <property type="match status" value="1"/>
</dbReference>
<evidence type="ECO:0000256" key="7">
    <source>
        <dbReference type="ARBA" id="ARBA00023136"/>
    </source>
</evidence>
<dbReference type="InterPro" id="IPR003661">
    <property type="entry name" value="HisK_dim/P_dom"/>
</dbReference>
<keyword evidence="4" id="KW-0808">Transferase</keyword>
<dbReference type="InterPro" id="IPR004358">
    <property type="entry name" value="Sig_transdc_His_kin-like_C"/>
</dbReference>
<dbReference type="CDD" id="cd00082">
    <property type="entry name" value="HisKA"/>
    <property type="match status" value="1"/>
</dbReference>
<dbReference type="GO" id="GO:0016036">
    <property type="term" value="P:cellular response to phosphate starvation"/>
    <property type="evidence" value="ECO:0007669"/>
    <property type="project" value="TreeGrafter"/>
</dbReference>
<dbReference type="AlphaFoldDB" id="A0A437R3N6"/>
<dbReference type="Pfam" id="PF00512">
    <property type="entry name" value="HisKA"/>
    <property type="match status" value="1"/>
</dbReference>